<dbReference type="PANTHER" id="PTHR47634">
    <property type="entry name" value="PROTEIN KINASE DOMAIN-CONTAINING PROTEIN-RELATED"/>
    <property type="match status" value="1"/>
</dbReference>
<dbReference type="GO" id="GO:0005634">
    <property type="term" value="C:nucleus"/>
    <property type="evidence" value="ECO:0007669"/>
    <property type="project" value="TreeGrafter"/>
</dbReference>
<evidence type="ECO:0000256" key="4">
    <source>
        <dbReference type="ARBA" id="ARBA00022741"/>
    </source>
</evidence>
<dbReference type="GO" id="GO:0050684">
    <property type="term" value="P:regulation of mRNA processing"/>
    <property type="evidence" value="ECO:0007669"/>
    <property type="project" value="TreeGrafter"/>
</dbReference>
<dbReference type="GO" id="GO:0000245">
    <property type="term" value="P:spliceosomal complex assembly"/>
    <property type="evidence" value="ECO:0007669"/>
    <property type="project" value="TreeGrafter"/>
</dbReference>
<keyword evidence="6" id="KW-0067">ATP-binding</keyword>
<dbReference type="GO" id="GO:0004674">
    <property type="term" value="F:protein serine/threonine kinase activity"/>
    <property type="evidence" value="ECO:0007669"/>
    <property type="project" value="UniProtKB-KW"/>
</dbReference>
<dbReference type="Gene3D" id="1.10.510.10">
    <property type="entry name" value="Transferase(Phosphotransferase) domain 1"/>
    <property type="match status" value="1"/>
</dbReference>
<keyword evidence="2" id="KW-0723">Serine/threonine-protein kinase</keyword>
<dbReference type="STRING" id="1316194.A0A1Q5T6W4"/>
<accession>A0A1Q5T6W4</accession>
<dbReference type="PANTHER" id="PTHR47634:SF9">
    <property type="entry name" value="PROTEIN KINASE DOMAIN-CONTAINING PROTEIN-RELATED"/>
    <property type="match status" value="1"/>
</dbReference>
<evidence type="ECO:0000313" key="12">
    <source>
        <dbReference type="Proteomes" id="UP000186955"/>
    </source>
</evidence>
<dbReference type="InterPro" id="IPR011009">
    <property type="entry name" value="Kinase-like_dom_sf"/>
</dbReference>
<dbReference type="GO" id="GO:0005524">
    <property type="term" value="F:ATP binding"/>
    <property type="evidence" value="ECO:0007669"/>
    <property type="project" value="UniProtKB-KW"/>
</dbReference>
<dbReference type="EMBL" id="MNBE01000701">
    <property type="protein sequence ID" value="OKO95971.1"/>
    <property type="molecule type" value="Genomic_DNA"/>
</dbReference>
<comment type="catalytic activity">
    <reaction evidence="8">
        <text>L-seryl-[protein] + ATP = O-phospho-L-seryl-[protein] + ADP + H(+)</text>
        <dbReference type="Rhea" id="RHEA:17989"/>
        <dbReference type="Rhea" id="RHEA-COMP:9863"/>
        <dbReference type="Rhea" id="RHEA-COMP:11604"/>
        <dbReference type="ChEBI" id="CHEBI:15378"/>
        <dbReference type="ChEBI" id="CHEBI:29999"/>
        <dbReference type="ChEBI" id="CHEBI:30616"/>
        <dbReference type="ChEBI" id="CHEBI:83421"/>
        <dbReference type="ChEBI" id="CHEBI:456216"/>
        <dbReference type="EC" id="2.7.11.1"/>
    </reaction>
</comment>
<comment type="caution">
    <text evidence="11">The sequence shown here is derived from an EMBL/GenBank/DDBJ whole genome shotgun (WGS) entry which is preliminary data.</text>
</comment>
<feature type="region of interest" description="Disordered" evidence="9">
    <location>
        <begin position="1"/>
        <end position="31"/>
    </location>
</feature>
<keyword evidence="4" id="KW-0547">Nucleotide-binding</keyword>
<evidence type="ECO:0000256" key="2">
    <source>
        <dbReference type="ARBA" id="ARBA00022527"/>
    </source>
</evidence>
<evidence type="ECO:0000256" key="6">
    <source>
        <dbReference type="ARBA" id="ARBA00022840"/>
    </source>
</evidence>
<sequence>MDRSTRNSLNTNKRSGQADTPNEFQPSTPGSSRFRYQLIEDVEDLGGYCPGGYHPLKVGDDLDEGRYRIVDKLGYGGYSTIWLARDLRRARYVTVKVLTAYSSAHTTEAKIMRSIQARRLVRAKRLFRFSSMNSGLPAPMEDTNVSQHLVQFPESINNYSTPEPYNKFGEPRSETVIRVDYMPFSDGVPAQVYIPGWYGIRSNDLPLGKDHIILGDFGQSFNPHTTSIFSSKTLPHLQPPETRFSDKPLSFPSDIWTLACTIWEVYGQRPFFEVFWATADRVATEQVEALGILPPEWWTK</sequence>
<keyword evidence="5 11" id="KW-0418">Kinase</keyword>
<proteinExistence type="predicted"/>
<dbReference type="Gene3D" id="3.30.200.20">
    <property type="entry name" value="Phosphorylase Kinase, domain 1"/>
    <property type="match status" value="1"/>
</dbReference>
<keyword evidence="3" id="KW-0808">Transferase</keyword>
<dbReference type="SUPFAM" id="SSF56112">
    <property type="entry name" value="Protein kinase-like (PK-like)"/>
    <property type="match status" value="1"/>
</dbReference>
<evidence type="ECO:0000256" key="9">
    <source>
        <dbReference type="SAM" id="MobiDB-lite"/>
    </source>
</evidence>
<keyword evidence="12" id="KW-1185">Reference proteome</keyword>
<comment type="catalytic activity">
    <reaction evidence="7">
        <text>L-threonyl-[protein] + ATP = O-phospho-L-threonyl-[protein] + ADP + H(+)</text>
        <dbReference type="Rhea" id="RHEA:46608"/>
        <dbReference type="Rhea" id="RHEA-COMP:11060"/>
        <dbReference type="Rhea" id="RHEA-COMP:11605"/>
        <dbReference type="ChEBI" id="CHEBI:15378"/>
        <dbReference type="ChEBI" id="CHEBI:30013"/>
        <dbReference type="ChEBI" id="CHEBI:30616"/>
        <dbReference type="ChEBI" id="CHEBI:61977"/>
        <dbReference type="ChEBI" id="CHEBI:456216"/>
        <dbReference type="EC" id="2.7.11.1"/>
    </reaction>
</comment>
<name>A0A1Q5T6W4_9EURO</name>
<evidence type="ECO:0000259" key="10">
    <source>
        <dbReference type="PROSITE" id="PS50011"/>
    </source>
</evidence>
<evidence type="ECO:0000256" key="3">
    <source>
        <dbReference type="ARBA" id="ARBA00022679"/>
    </source>
</evidence>
<dbReference type="InterPro" id="IPR051334">
    <property type="entry name" value="SRPK"/>
</dbReference>
<dbReference type="GO" id="GO:0005737">
    <property type="term" value="C:cytoplasm"/>
    <property type="evidence" value="ECO:0007669"/>
    <property type="project" value="TreeGrafter"/>
</dbReference>
<gene>
    <name evidence="11" type="ORF">PENSUB_10992</name>
</gene>
<evidence type="ECO:0000313" key="11">
    <source>
        <dbReference type="EMBL" id="OKO95971.1"/>
    </source>
</evidence>
<reference evidence="11 12" key="1">
    <citation type="submission" date="2016-10" db="EMBL/GenBank/DDBJ databases">
        <title>Genome sequence of the ascomycete fungus Penicillium subrubescens.</title>
        <authorList>
            <person name="De Vries R.P."/>
            <person name="Peng M."/>
            <person name="Dilokpimol A."/>
            <person name="Hilden K."/>
            <person name="Makela M.R."/>
            <person name="Grigoriev I."/>
            <person name="Riley R."/>
            <person name="Granchi Z."/>
        </authorList>
    </citation>
    <scope>NUCLEOTIDE SEQUENCE [LARGE SCALE GENOMIC DNA]</scope>
    <source>
        <strain evidence="11 12">CBS 132785</strain>
    </source>
</reference>
<evidence type="ECO:0000256" key="8">
    <source>
        <dbReference type="ARBA" id="ARBA00048679"/>
    </source>
</evidence>
<dbReference type="Proteomes" id="UP000186955">
    <property type="component" value="Unassembled WGS sequence"/>
</dbReference>
<dbReference type="PROSITE" id="PS50011">
    <property type="entry name" value="PROTEIN_KINASE_DOM"/>
    <property type="match status" value="1"/>
</dbReference>
<dbReference type="EC" id="2.7.11.1" evidence="1"/>
<feature type="domain" description="Protein kinase" evidence="10">
    <location>
        <begin position="67"/>
        <end position="300"/>
    </location>
</feature>
<evidence type="ECO:0000256" key="7">
    <source>
        <dbReference type="ARBA" id="ARBA00047899"/>
    </source>
</evidence>
<dbReference type="InterPro" id="IPR000719">
    <property type="entry name" value="Prot_kinase_dom"/>
</dbReference>
<evidence type="ECO:0000256" key="1">
    <source>
        <dbReference type="ARBA" id="ARBA00012513"/>
    </source>
</evidence>
<protein>
    <recommendedName>
        <fullName evidence="1">non-specific serine/threonine protein kinase</fullName>
        <ecNumber evidence="1">2.7.11.1</ecNumber>
    </recommendedName>
</protein>
<organism evidence="11 12">
    <name type="scientific">Penicillium subrubescens</name>
    <dbReference type="NCBI Taxonomy" id="1316194"/>
    <lineage>
        <taxon>Eukaryota</taxon>
        <taxon>Fungi</taxon>
        <taxon>Dikarya</taxon>
        <taxon>Ascomycota</taxon>
        <taxon>Pezizomycotina</taxon>
        <taxon>Eurotiomycetes</taxon>
        <taxon>Eurotiomycetidae</taxon>
        <taxon>Eurotiales</taxon>
        <taxon>Aspergillaceae</taxon>
        <taxon>Penicillium</taxon>
    </lineage>
</organism>
<dbReference type="AlphaFoldDB" id="A0A1Q5T6W4"/>
<evidence type="ECO:0000256" key="5">
    <source>
        <dbReference type="ARBA" id="ARBA00022777"/>
    </source>
</evidence>